<sequence>MKLIVFGDDMNKSGDGKKVNIRLDNALFNVIKYNKGESVFSDVTGNQIFGCEWKDIKNKISIYFHGGNEFNDAFSSVMKYKCDNENIEKYVTGLKEIALKYLINESLLSWCKGQREMMLVLHAVMQRYKLMYPTPTVSSFCFSTDIFDCEKGCVDKTAFLLALDEMSFYIDRECVQSEIMDAKRSWELIQDMAENPLSFPEKTYSAKYKDDYFWAIKYIDKVYGEDIVLHIDKINNACISDQLRVYHKYDIYFSTRKMNESELKLFIIKMKKVRSQNKYRNSVKGKKVLNTYISASAKRQLDILSGRHNKKINEELEYIINDAYMKYKGII</sequence>
<evidence type="ECO:0000313" key="3">
    <source>
        <dbReference type="EMBL" id="EBX4387518.1"/>
    </source>
</evidence>
<protein>
    <submittedName>
        <fullName evidence="1">Uncharacterized protein</fullName>
    </submittedName>
</protein>
<comment type="caution">
    <text evidence="1">The sequence shown here is derived from an EMBL/GenBank/DDBJ whole genome shotgun (WGS) entry which is preliminary data.</text>
</comment>
<name>A0A5H5SXF4_SALET</name>
<accession>A0A5H5SXF4</accession>
<proteinExistence type="predicted"/>
<organism evidence="1">
    <name type="scientific">Salmonella enterica subsp. enterica serovar Mississippi</name>
    <dbReference type="NCBI Taxonomy" id="913079"/>
    <lineage>
        <taxon>Bacteria</taxon>
        <taxon>Pseudomonadati</taxon>
        <taxon>Pseudomonadota</taxon>
        <taxon>Gammaproteobacteria</taxon>
        <taxon>Enterobacterales</taxon>
        <taxon>Enterobacteriaceae</taxon>
        <taxon>Salmonella</taxon>
    </lineage>
</organism>
<dbReference type="EMBL" id="AAHJXW010000031">
    <property type="protein sequence ID" value="EBW9992613.1"/>
    <property type="molecule type" value="Genomic_DNA"/>
</dbReference>
<dbReference type="EMBL" id="AAHLHH010000015">
    <property type="protein sequence ID" value="EBX4387518.1"/>
    <property type="molecule type" value="Genomic_DNA"/>
</dbReference>
<evidence type="ECO:0000313" key="1">
    <source>
        <dbReference type="EMBL" id="EBS0958737.1"/>
    </source>
</evidence>
<gene>
    <name evidence="1" type="ORF">D6J75_20690</name>
    <name evidence="2" type="ORF">DQS46_15850</name>
    <name evidence="3" type="ORF">DRY91_15305</name>
</gene>
<dbReference type="EMBL" id="AAGUJY010000028">
    <property type="protein sequence ID" value="EBS0958737.1"/>
    <property type="molecule type" value="Genomic_DNA"/>
</dbReference>
<reference evidence="1" key="1">
    <citation type="submission" date="2018-09" db="EMBL/GenBank/DDBJ databases">
        <authorList>
            <person name="Ashton P.M."/>
            <person name="Dallman T."/>
            <person name="Nair S."/>
            <person name="De Pinna E."/>
            <person name="Peters T."/>
            <person name="Grant K."/>
        </authorList>
    </citation>
    <scope>NUCLEOTIDE SEQUENCE</scope>
    <source>
        <strain evidence="1">130329</strain>
        <strain evidence="3">444463</strain>
        <strain evidence="2">498881</strain>
    </source>
</reference>
<evidence type="ECO:0000313" key="2">
    <source>
        <dbReference type="EMBL" id="EBW9992613.1"/>
    </source>
</evidence>
<dbReference type="AlphaFoldDB" id="A0A5H5SXF4"/>